<comment type="caution">
    <text evidence="6">The sequence shown here is derived from an EMBL/GenBank/DDBJ whole genome shotgun (WGS) entry which is preliminary data.</text>
</comment>
<evidence type="ECO:0000313" key="7">
    <source>
        <dbReference type="Proteomes" id="UP000784435"/>
    </source>
</evidence>
<dbReference type="CDD" id="cd07377">
    <property type="entry name" value="WHTH_GntR"/>
    <property type="match status" value="1"/>
</dbReference>
<feature type="non-terminal residue" evidence="6">
    <location>
        <position position="1"/>
    </location>
</feature>
<dbReference type="InterPro" id="IPR036390">
    <property type="entry name" value="WH_DNA-bd_sf"/>
</dbReference>
<dbReference type="GO" id="GO:0003677">
    <property type="term" value="F:DNA binding"/>
    <property type="evidence" value="ECO:0007669"/>
    <property type="project" value="UniProtKB-KW"/>
</dbReference>
<reference evidence="6" key="1">
    <citation type="journal article" date="2021" name="PeerJ">
        <title>Extensive microbial diversity within the chicken gut microbiome revealed by metagenomics and culture.</title>
        <authorList>
            <person name="Gilroy R."/>
            <person name="Ravi A."/>
            <person name="Getino M."/>
            <person name="Pursley I."/>
            <person name="Horton D.L."/>
            <person name="Alikhan N.F."/>
            <person name="Baker D."/>
            <person name="Gharbi K."/>
            <person name="Hall N."/>
            <person name="Watson M."/>
            <person name="Adriaenssens E.M."/>
            <person name="Foster-Nyarko E."/>
            <person name="Jarju S."/>
            <person name="Secka A."/>
            <person name="Antonio M."/>
            <person name="Oren A."/>
            <person name="Chaudhuri R.R."/>
            <person name="La Ragione R."/>
            <person name="Hildebrand F."/>
            <person name="Pallen M.J."/>
        </authorList>
    </citation>
    <scope>NUCLEOTIDE SEQUENCE</scope>
    <source>
        <strain evidence="6">ChiGjej5B5-7349</strain>
    </source>
</reference>
<sequence>FDPWRPLFLQIAESIADSIVDGSLGEEEKAPSTNELAAFHRINPATAAKGVASLTDEGILYKKRGIGMFVATGARERLLAQRRETFARTYVAPLLAEAERLGLSRDDVRHLIEHRSAETRSEEDPRSVPARSSDSPTDIATTADITPAADTPLRQETS</sequence>
<reference evidence="6" key="2">
    <citation type="submission" date="2021-09" db="EMBL/GenBank/DDBJ databases">
        <authorList>
            <person name="Gilroy R."/>
        </authorList>
    </citation>
    <scope>NUCLEOTIDE SEQUENCE</scope>
    <source>
        <strain evidence="6">ChiGjej5B5-7349</strain>
    </source>
</reference>
<dbReference type="EMBL" id="DYUK01000049">
    <property type="protein sequence ID" value="HJG79219.1"/>
    <property type="molecule type" value="Genomic_DNA"/>
</dbReference>
<dbReference type="SMART" id="SM00345">
    <property type="entry name" value="HTH_GNTR"/>
    <property type="match status" value="1"/>
</dbReference>
<keyword evidence="2" id="KW-0238">DNA-binding</keyword>
<keyword evidence="3" id="KW-0804">Transcription</keyword>
<dbReference type="AlphaFoldDB" id="A0A921MBJ9"/>
<keyword evidence="1" id="KW-0805">Transcription regulation</keyword>
<evidence type="ECO:0000256" key="4">
    <source>
        <dbReference type="SAM" id="MobiDB-lite"/>
    </source>
</evidence>
<organism evidence="6 7">
    <name type="scientific">Brevibacterium senegalense</name>
    <dbReference type="NCBI Taxonomy" id="1033736"/>
    <lineage>
        <taxon>Bacteria</taxon>
        <taxon>Bacillati</taxon>
        <taxon>Actinomycetota</taxon>
        <taxon>Actinomycetes</taxon>
        <taxon>Micrococcales</taxon>
        <taxon>Brevibacteriaceae</taxon>
        <taxon>Brevibacterium</taxon>
    </lineage>
</organism>
<proteinExistence type="predicted"/>
<gene>
    <name evidence="6" type="ORF">K8V08_02270</name>
</gene>
<accession>A0A921MBJ9</accession>
<dbReference type="PANTHER" id="PTHR38445:SF10">
    <property type="entry name" value="GNTR-FAMILY TRANSCRIPTIONAL REGULATOR"/>
    <property type="match status" value="1"/>
</dbReference>
<evidence type="ECO:0000256" key="2">
    <source>
        <dbReference type="ARBA" id="ARBA00023125"/>
    </source>
</evidence>
<dbReference type="PANTHER" id="PTHR38445">
    <property type="entry name" value="HTH-TYPE TRANSCRIPTIONAL REPRESSOR YTRA"/>
    <property type="match status" value="1"/>
</dbReference>
<feature type="compositionally biased region" description="Basic and acidic residues" evidence="4">
    <location>
        <begin position="114"/>
        <end position="126"/>
    </location>
</feature>
<dbReference type="PROSITE" id="PS50949">
    <property type="entry name" value="HTH_GNTR"/>
    <property type="match status" value="1"/>
</dbReference>
<dbReference type="Proteomes" id="UP000784435">
    <property type="component" value="Unassembled WGS sequence"/>
</dbReference>
<evidence type="ECO:0000256" key="1">
    <source>
        <dbReference type="ARBA" id="ARBA00023015"/>
    </source>
</evidence>
<dbReference type="Pfam" id="PF00392">
    <property type="entry name" value="GntR"/>
    <property type="match status" value="1"/>
</dbReference>
<name>A0A921MBJ9_9MICO</name>
<evidence type="ECO:0000256" key="3">
    <source>
        <dbReference type="ARBA" id="ARBA00023163"/>
    </source>
</evidence>
<protein>
    <submittedName>
        <fullName evidence="6">GntR family transcriptional regulator</fullName>
    </submittedName>
</protein>
<dbReference type="InterPro" id="IPR000524">
    <property type="entry name" value="Tscrpt_reg_HTH_GntR"/>
</dbReference>
<dbReference type="GO" id="GO:0003700">
    <property type="term" value="F:DNA-binding transcription factor activity"/>
    <property type="evidence" value="ECO:0007669"/>
    <property type="project" value="InterPro"/>
</dbReference>
<evidence type="ECO:0000313" key="6">
    <source>
        <dbReference type="EMBL" id="HJG79219.1"/>
    </source>
</evidence>
<feature type="compositionally biased region" description="Low complexity" evidence="4">
    <location>
        <begin position="132"/>
        <end position="152"/>
    </location>
</feature>
<feature type="region of interest" description="Disordered" evidence="4">
    <location>
        <begin position="114"/>
        <end position="158"/>
    </location>
</feature>
<evidence type="ECO:0000259" key="5">
    <source>
        <dbReference type="PROSITE" id="PS50949"/>
    </source>
</evidence>
<dbReference type="Gene3D" id="1.10.10.10">
    <property type="entry name" value="Winged helix-like DNA-binding domain superfamily/Winged helix DNA-binding domain"/>
    <property type="match status" value="1"/>
</dbReference>
<feature type="domain" description="HTH gntR-type" evidence="5">
    <location>
        <begin position="5"/>
        <end position="73"/>
    </location>
</feature>
<dbReference type="SUPFAM" id="SSF46785">
    <property type="entry name" value="Winged helix' DNA-binding domain"/>
    <property type="match status" value="1"/>
</dbReference>
<dbReference type="InterPro" id="IPR036388">
    <property type="entry name" value="WH-like_DNA-bd_sf"/>
</dbReference>